<protein>
    <submittedName>
        <fullName evidence="3">Translation initiation factor eIF 4e-like domain-containing protein</fullName>
    </submittedName>
</protein>
<dbReference type="Proteomes" id="UP001163828">
    <property type="component" value="Unassembled WGS sequence"/>
</dbReference>
<proteinExistence type="inferred from homology"/>
<feature type="signal peptide" evidence="2">
    <location>
        <begin position="1"/>
        <end position="15"/>
    </location>
</feature>
<dbReference type="Pfam" id="PF08939">
    <property type="entry name" value="Bles03"/>
    <property type="match status" value="1"/>
</dbReference>
<dbReference type="SUPFAM" id="SSF55418">
    <property type="entry name" value="eIF4e-like"/>
    <property type="match status" value="1"/>
</dbReference>
<keyword evidence="2" id="KW-0732">Signal</keyword>
<dbReference type="Gene3D" id="3.30.760.10">
    <property type="entry name" value="RNA Cap, Translation Initiation Factor Eif4e"/>
    <property type="match status" value="1"/>
</dbReference>
<evidence type="ECO:0000313" key="3">
    <source>
        <dbReference type="EMBL" id="KAJ3994378.1"/>
    </source>
</evidence>
<reference evidence="3" key="1">
    <citation type="submission" date="2022-08" db="EMBL/GenBank/DDBJ databases">
        <authorList>
            <consortium name="DOE Joint Genome Institute"/>
            <person name="Min B."/>
            <person name="Riley R."/>
            <person name="Sierra-Patev S."/>
            <person name="Naranjo-Ortiz M."/>
            <person name="Looney B."/>
            <person name="Konkel Z."/>
            <person name="Slot J.C."/>
            <person name="Sakamoto Y."/>
            <person name="Steenwyk J.L."/>
            <person name="Rokas A."/>
            <person name="Carro J."/>
            <person name="Camarero S."/>
            <person name="Ferreira P."/>
            <person name="Molpeceres G."/>
            <person name="Ruiz-Duenas F.J."/>
            <person name="Serrano A."/>
            <person name="Henrissat B."/>
            <person name="Drula E."/>
            <person name="Hughes K.W."/>
            <person name="Mata J.L."/>
            <person name="Ishikawa N.K."/>
            <person name="Vargas-Isla R."/>
            <person name="Ushijima S."/>
            <person name="Smith C.A."/>
            <person name="Ahrendt S."/>
            <person name="Andreopoulos W."/>
            <person name="He G."/>
            <person name="Labutti K."/>
            <person name="Lipzen A."/>
            <person name="Ng V."/>
            <person name="Sandor L."/>
            <person name="Barry K."/>
            <person name="Martinez A.T."/>
            <person name="Xiao Y."/>
            <person name="Gibbons J.G."/>
            <person name="Terashima K."/>
            <person name="Hibbett D.S."/>
            <person name="Grigoriev I.V."/>
        </authorList>
    </citation>
    <scope>NUCLEOTIDE SEQUENCE</scope>
    <source>
        <strain evidence="3">TFB10827</strain>
    </source>
</reference>
<name>A0ABQ8Q7E7_9AGAR</name>
<comment type="caution">
    <text evidence="3">The sequence shown here is derived from an EMBL/GenBank/DDBJ whole genome shotgun (WGS) entry which is preliminary data.</text>
</comment>
<evidence type="ECO:0000256" key="1">
    <source>
        <dbReference type="ARBA" id="ARBA00010568"/>
    </source>
</evidence>
<dbReference type="EMBL" id="MU790707">
    <property type="protein sequence ID" value="KAJ3994378.1"/>
    <property type="molecule type" value="Genomic_DNA"/>
</dbReference>
<evidence type="ECO:0000313" key="4">
    <source>
        <dbReference type="Proteomes" id="UP001163828"/>
    </source>
</evidence>
<dbReference type="PANTHER" id="PTHR31977:SF1">
    <property type="entry name" value="UPF0696 PROTEIN C11ORF68"/>
    <property type="match status" value="1"/>
</dbReference>
<evidence type="ECO:0000256" key="2">
    <source>
        <dbReference type="SAM" id="SignalP"/>
    </source>
</evidence>
<gene>
    <name evidence="3" type="ORF">F5050DRAFT_1696284</name>
</gene>
<dbReference type="InterPro" id="IPR015034">
    <property type="entry name" value="Bles03"/>
</dbReference>
<comment type="similarity">
    <text evidence="1">Belongs to the UPF0696 family.</text>
</comment>
<dbReference type="InterPro" id="IPR023398">
    <property type="entry name" value="TIF_eIF4e-like"/>
</dbReference>
<accession>A0ABQ8Q7E7</accession>
<sequence>MFSFFLCSSFYLSFTVEWSRFSLFADCLSCRNLIFVRTCHCGTSHTDIMSLALIEQMNRLRLDEDGTAPLNDSNATGQLTSVGQTEIKPFLPIDLASRTTPLSCMPHVRDEHNWIICYLDEESSTPLNVDCFTSHWRPSLNGPSNLVPPDCQWIAINRGRSYDPRPQRINELNAAFKTLSRSHLRDGNITLTVSVLDQLACQYNVKSGKWMIFADLDTVDSVWADVVRLVCLHRRRGLAKVSANRGGTDRVICVYVDDFTDVKEVKKLRQDLRMIGVKRKIAFKMDAYTHMGIYQGNVWGISPKRYYE</sequence>
<keyword evidence="4" id="KW-1185">Reference proteome</keyword>
<feature type="chain" id="PRO_5046851673" evidence="2">
    <location>
        <begin position="16"/>
        <end position="308"/>
    </location>
</feature>
<organism evidence="3 4">
    <name type="scientific">Lentinula boryana</name>
    <dbReference type="NCBI Taxonomy" id="40481"/>
    <lineage>
        <taxon>Eukaryota</taxon>
        <taxon>Fungi</taxon>
        <taxon>Dikarya</taxon>
        <taxon>Basidiomycota</taxon>
        <taxon>Agaricomycotina</taxon>
        <taxon>Agaricomycetes</taxon>
        <taxon>Agaricomycetidae</taxon>
        <taxon>Agaricales</taxon>
        <taxon>Marasmiineae</taxon>
        <taxon>Omphalotaceae</taxon>
        <taxon>Lentinula</taxon>
    </lineage>
</organism>
<dbReference type="PANTHER" id="PTHR31977">
    <property type="entry name" value="UPF0696 PROTEIN C11ORF68"/>
    <property type="match status" value="1"/>
</dbReference>